<comment type="similarity">
    <text evidence="3">Belongs to the glycosyltransferase GT106 family.</text>
</comment>
<evidence type="ECO:0000256" key="4">
    <source>
        <dbReference type="ARBA" id="ARBA00022676"/>
    </source>
</evidence>
<organism evidence="14 15">
    <name type="scientific">Taxus chinensis</name>
    <name type="common">Chinese yew</name>
    <name type="synonym">Taxus wallichiana var. chinensis</name>
    <dbReference type="NCBI Taxonomy" id="29808"/>
    <lineage>
        <taxon>Eukaryota</taxon>
        <taxon>Viridiplantae</taxon>
        <taxon>Streptophyta</taxon>
        <taxon>Embryophyta</taxon>
        <taxon>Tracheophyta</taxon>
        <taxon>Spermatophyta</taxon>
        <taxon>Pinopsida</taxon>
        <taxon>Pinidae</taxon>
        <taxon>Conifers II</taxon>
        <taxon>Cupressales</taxon>
        <taxon>Taxaceae</taxon>
        <taxon>Taxus</taxon>
    </lineage>
</organism>
<reference evidence="14 15" key="1">
    <citation type="journal article" date="2021" name="Nat. Plants">
        <title>The Taxus genome provides insights into paclitaxel biosynthesis.</title>
        <authorList>
            <person name="Xiong X."/>
            <person name="Gou J."/>
            <person name="Liao Q."/>
            <person name="Li Y."/>
            <person name="Zhou Q."/>
            <person name="Bi G."/>
            <person name="Li C."/>
            <person name="Du R."/>
            <person name="Wang X."/>
            <person name="Sun T."/>
            <person name="Guo L."/>
            <person name="Liang H."/>
            <person name="Lu P."/>
            <person name="Wu Y."/>
            <person name="Zhang Z."/>
            <person name="Ro D.K."/>
            <person name="Shang Y."/>
            <person name="Huang S."/>
            <person name="Yan J."/>
        </authorList>
    </citation>
    <scope>NUCLEOTIDE SEQUENCE [LARGE SCALE GENOMIC DNA]</scope>
    <source>
        <strain evidence="14">Ta-2019</strain>
    </source>
</reference>
<dbReference type="Proteomes" id="UP000824469">
    <property type="component" value="Unassembled WGS sequence"/>
</dbReference>
<evidence type="ECO:0000256" key="5">
    <source>
        <dbReference type="ARBA" id="ARBA00022679"/>
    </source>
</evidence>
<protein>
    <recommendedName>
        <fullName evidence="13">O-fucosyltransferase family protein</fullName>
    </recommendedName>
</protein>
<evidence type="ECO:0000256" key="9">
    <source>
        <dbReference type="ARBA" id="ARBA00023136"/>
    </source>
</evidence>
<keyword evidence="8" id="KW-1133">Transmembrane helix</keyword>
<comment type="pathway">
    <text evidence="2">Glycan metabolism.</text>
</comment>
<evidence type="ECO:0000256" key="7">
    <source>
        <dbReference type="ARBA" id="ARBA00022968"/>
    </source>
</evidence>
<dbReference type="EMBL" id="JAHRHJ020000001">
    <property type="protein sequence ID" value="KAH9329888.1"/>
    <property type="molecule type" value="Genomic_DNA"/>
</dbReference>
<keyword evidence="6" id="KW-0812">Transmembrane</keyword>
<gene>
    <name evidence="14" type="ORF">KI387_001996</name>
</gene>
<dbReference type="AlphaFoldDB" id="A0AA38GVL2"/>
<keyword evidence="11" id="KW-0294">Fucose metabolism</keyword>
<evidence type="ECO:0000313" key="15">
    <source>
        <dbReference type="Proteomes" id="UP000824469"/>
    </source>
</evidence>
<keyword evidence="9" id="KW-0472">Membrane</keyword>
<evidence type="ECO:0000256" key="12">
    <source>
        <dbReference type="ARBA" id="ARBA00023277"/>
    </source>
</evidence>
<evidence type="ECO:0000256" key="11">
    <source>
        <dbReference type="ARBA" id="ARBA00023253"/>
    </source>
</evidence>
<comment type="caution">
    <text evidence="14">The sequence shown here is derived from an EMBL/GenBank/DDBJ whole genome shotgun (WGS) entry which is preliminary data.</text>
</comment>
<keyword evidence="4" id="KW-0328">Glycosyltransferase</keyword>
<evidence type="ECO:0000256" key="10">
    <source>
        <dbReference type="ARBA" id="ARBA00023180"/>
    </source>
</evidence>
<feature type="non-terminal residue" evidence="14">
    <location>
        <position position="323"/>
    </location>
</feature>
<evidence type="ECO:0000256" key="6">
    <source>
        <dbReference type="ARBA" id="ARBA00022692"/>
    </source>
</evidence>
<keyword evidence="15" id="KW-1185">Reference proteome</keyword>
<dbReference type="PANTHER" id="PTHR31741">
    <property type="entry name" value="OS02G0726500 PROTEIN-RELATED"/>
    <property type="match status" value="1"/>
</dbReference>
<dbReference type="GO" id="GO:0005737">
    <property type="term" value="C:cytoplasm"/>
    <property type="evidence" value="ECO:0007669"/>
    <property type="project" value="TreeGrafter"/>
</dbReference>
<name>A0AA38GVL2_TAXCH</name>
<comment type="subcellular location">
    <subcellularLocation>
        <location evidence="1">Membrane</location>
        <topology evidence="1">Single-pass type II membrane protein</topology>
    </subcellularLocation>
</comment>
<proteinExistence type="inferred from homology"/>
<evidence type="ECO:0000256" key="8">
    <source>
        <dbReference type="ARBA" id="ARBA00022989"/>
    </source>
</evidence>
<evidence type="ECO:0000256" key="2">
    <source>
        <dbReference type="ARBA" id="ARBA00004881"/>
    </source>
</evidence>
<keyword evidence="10" id="KW-0325">Glycoprotein</keyword>
<evidence type="ECO:0000313" key="14">
    <source>
        <dbReference type="EMBL" id="KAH9329888.1"/>
    </source>
</evidence>
<dbReference type="GO" id="GO:0006004">
    <property type="term" value="P:fucose metabolic process"/>
    <property type="evidence" value="ECO:0007669"/>
    <property type="project" value="UniProtKB-KW"/>
</dbReference>
<accession>A0AA38GVL2</accession>
<dbReference type="InterPro" id="IPR019378">
    <property type="entry name" value="GDP-Fuc_O-FucTrfase"/>
</dbReference>
<evidence type="ECO:0000256" key="3">
    <source>
        <dbReference type="ARBA" id="ARBA00007737"/>
    </source>
</evidence>
<dbReference type="PANTHER" id="PTHR31741:SF4">
    <property type="entry name" value="O-FUCOSYLTRANSFERASE 28"/>
    <property type="match status" value="1"/>
</dbReference>
<keyword evidence="7" id="KW-0735">Signal-anchor</keyword>
<evidence type="ECO:0000256" key="13">
    <source>
        <dbReference type="ARBA" id="ARBA00030350"/>
    </source>
</evidence>
<feature type="non-terminal residue" evidence="14">
    <location>
        <position position="1"/>
    </location>
</feature>
<dbReference type="Pfam" id="PF10250">
    <property type="entry name" value="O-FucT"/>
    <property type="match status" value="1"/>
</dbReference>
<keyword evidence="5" id="KW-0808">Transferase</keyword>
<sequence>DYEFSNENGEDQNEFLWLKIHLSIDHRALSWSHPTRRPWLHVFPHMPSAILRDIDHSPHPSAKFVFISRFLIPEWFISGWGDSEVAWYYLVPPPFTVVDILSRDLARLPYCTSKAVALGEESVFSRVPTDLQDAGCGMRIVLPFLVPAAQILLFSLNSIVLREVLNNFQRKMSTELEGTTNGYILVHANGGLNQMRTGCLCSDFEDIFNSHMFTNTLKEDVRIVKSLLVPYMKIEPLEKAPISWSKHIYYKQEVLPSLKKHKVMHFTHKDSRLANNGLPNSIQKPRCRTNYQALRYTRPIEDLGKQLVGRMRKNGSPYIGLHL</sequence>
<keyword evidence="12" id="KW-0119">Carbohydrate metabolism</keyword>
<dbReference type="GO" id="GO:0016757">
    <property type="term" value="F:glycosyltransferase activity"/>
    <property type="evidence" value="ECO:0007669"/>
    <property type="project" value="UniProtKB-KW"/>
</dbReference>
<dbReference type="GO" id="GO:0016020">
    <property type="term" value="C:membrane"/>
    <property type="evidence" value="ECO:0007669"/>
    <property type="project" value="UniProtKB-SubCell"/>
</dbReference>
<evidence type="ECO:0000256" key="1">
    <source>
        <dbReference type="ARBA" id="ARBA00004606"/>
    </source>
</evidence>